<feature type="region of interest" description="Disordered" evidence="1">
    <location>
        <begin position="70"/>
        <end position="99"/>
    </location>
</feature>
<feature type="compositionally biased region" description="Polar residues" evidence="1">
    <location>
        <begin position="90"/>
        <end position="99"/>
    </location>
</feature>
<evidence type="ECO:0000313" key="2">
    <source>
        <dbReference type="EMBL" id="KAE8321185.1"/>
    </source>
</evidence>
<name>A0A5N6WJY4_9EURO</name>
<dbReference type="AlphaFoldDB" id="A0A5N6WJY4"/>
<sequence length="99" mass="10856">MGWLILTTAVVAIFQKRYFGSLSKSIASCGPSTPLTEGAYKRLQTRLGWFIDGGGKLRWGIEMEGHFDGGPGTQWVSAPHFSNKEDSDEWTCSNDEGPS</sequence>
<dbReference type="Proteomes" id="UP000325945">
    <property type="component" value="Unassembled WGS sequence"/>
</dbReference>
<evidence type="ECO:0000313" key="3">
    <source>
        <dbReference type="Proteomes" id="UP000325945"/>
    </source>
</evidence>
<organism evidence="2 3">
    <name type="scientific">Aspergillus sergii</name>
    <dbReference type="NCBI Taxonomy" id="1034303"/>
    <lineage>
        <taxon>Eukaryota</taxon>
        <taxon>Fungi</taxon>
        <taxon>Dikarya</taxon>
        <taxon>Ascomycota</taxon>
        <taxon>Pezizomycotina</taxon>
        <taxon>Eurotiomycetes</taxon>
        <taxon>Eurotiomycetidae</taxon>
        <taxon>Eurotiales</taxon>
        <taxon>Aspergillaceae</taxon>
        <taxon>Aspergillus</taxon>
        <taxon>Aspergillus subgen. Circumdati</taxon>
    </lineage>
</organism>
<protein>
    <submittedName>
        <fullName evidence="2">Uncharacterized protein</fullName>
    </submittedName>
</protein>
<reference evidence="3" key="1">
    <citation type="submission" date="2019-04" db="EMBL/GenBank/DDBJ databases">
        <title>Friends and foes A comparative genomics studyof 23 Aspergillus species from section Flavi.</title>
        <authorList>
            <consortium name="DOE Joint Genome Institute"/>
            <person name="Kjaerbolling I."/>
            <person name="Vesth T."/>
            <person name="Frisvad J.C."/>
            <person name="Nybo J.L."/>
            <person name="Theobald S."/>
            <person name="Kildgaard S."/>
            <person name="Isbrandt T."/>
            <person name="Kuo A."/>
            <person name="Sato A."/>
            <person name="Lyhne E.K."/>
            <person name="Kogle M.E."/>
            <person name="Wiebenga A."/>
            <person name="Kun R.S."/>
            <person name="Lubbers R.J."/>
            <person name="Makela M.R."/>
            <person name="Barry K."/>
            <person name="Chovatia M."/>
            <person name="Clum A."/>
            <person name="Daum C."/>
            <person name="Haridas S."/>
            <person name="He G."/>
            <person name="LaButti K."/>
            <person name="Lipzen A."/>
            <person name="Mondo S."/>
            <person name="Riley R."/>
            <person name="Salamov A."/>
            <person name="Simmons B.A."/>
            <person name="Magnuson J.K."/>
            <person name="Henrissat B."/>
            <person name="Mortensen U.H."/>
            <person name="Larsen T.O."/>
            <person name="Devries R.P."/>
            <person name="Grigoriev I.V."/>
            <person name="Machida M."/>
            <person name="Baker S.E."/>
            <person name="Andersen M.R."/>
        </authorList>
    </citation>
    <scope>NUCLEOTIDE SEQUENCE [LARGE SCALE GENOMIC DNA]</scope>
    <source>
        <strain evidence="3">CBS 130017</strain>
    </source>
</reference>
<gene>
    <name evidence="2" type="ORF">BDV39DRAFT_210985</name>
</gene>
<accession>A0A5N6WJY4</accession>
<evidence type="ECO:0000256" key="1">
    <source>
        <dbReference type="SAM" id="MobiDB-lite"/>
    </source>
</evidence>
<proteinExistence type="predicted"/>
<dbReference type="EMBL" id="ML741878">
    <property type="protein sequence ID" value="KAE8321185.1"/>
    <property type="molecule type" value="Genomic_DNA"/>
</dbReference>
<keyword evidence="3" id="KW-1185">Reference proteome</keyword>